<dbReference type="EMBL" id="JASCZI010121052">
    <property type="protein sequence ID" value="MED6159282.1"/>
    <property type="molecule type" value="Genomic_DNA"/>
</dbReference>
<dbReference type="Proteomes" id="UP001341840">
    <property type="component" value="Unassembled WGS sequence"/>
</dbReference>
<evidence type="ECO:0000256" key="1">
    <source>
        <dbReference type="SAM" id="Coils"/>
    </source>
</evidence>
<proteinExistence type="predicted"/>
<keyword evidence="1" id="KW-0175">Coiled coil</keyword>
<comment type="caution">
    <text evidence="2">The sequence shown here is derived from an EMBL/GenBank/DDBJ whole genome shotgun (WGS) entry which is preliminary data.</text>
</comment>
<keyword evidence="3" id="KW-1185">Reference proteome</keyword>
<accession>A0ABU6UEY2</accession>
<organism evidence="2 3">
    <name type="scientific">Stylosanthes scabra</name>
    <dbReference type="NCBI Taxonomy" id="79078"/>
    <lineage>
        <taxon>Eukaryota</taxon>
        <taxon>Viridiplantae</taxon>
        <taxon>Streptophyta</taxon>
        <taxon>Embryophyta</taxon>
        <taxon>Tracheophyta</taxon>
        <taxon>Spermatophyta</taxon>
        <taxon>Magnoliopsida</taxon>
        <taxon>eudicotyledons</taxon>
        <taxon>Gunneridae</taxon>
        <taxon>Pentapetalae</taxon>
        <taxon>rosids</taxon>
        <taxon>fabids</taxon>
        <taxon>Fabales</taxon>
        <taxon>Fabaceae</taxon>
        <taxon>Papilionoideae</taxon>
        <taxon>50 kb inversion clade</taxon>
        <taxon>dalbergioids sensu lato</taxon>
        <taxon>Dalbergieae</taxon>
        <taxon>Pterocarpus clade</taxon>
        <taxon>Stylosanthes</taxon>
    </lineage>
</organism>
<sequence>MASMQLHSDQRWDAFQQRFDDAQEENLRSFSAINERMDRMDNKLNFLCNSNQMLNENLFFPYQATERTMREIQQQGIPITMDNLKIHRVREEEMQQERQRYQRILDEAASARANEQNKGKEQNRVLTPRRHYPRLGVAELTSPFSPTQHSMPRRDARRLGMDGAARKLALHQGLKA</sequence>
<reference evidence="2 3" key="1">
    <citation type="journal article" date="2023" name="Plants (Basel)">
        <title>Bridging the Gap: Combining Genomics and Transcriptomics Approaches to Understand Stylosanthes scabra, an Orphan Legume from the Brazilian Caatinga.</title>
        <authorList>
            <person name="Ferreira-Neto J.R.C."/>
            <person name="da Silva M.D."/>
            <person name="Binneck E."/>
            <person name="de Melo N.F."/>
            <person name="da Silva R.H."/>
            <person name="de Melo A.L.T.M."/>
            <person name="Pandolfi V."/>
            <person name="Bustamante F.O."/>
            <person name="Brasileiro-Vidal A.C."/>
            <person name="Benko-Iseppon A.M."/>
        </authorList>
    </citation>
    <scope>NUCLEOTIDE SEQUENCE [LARGE SCALE GENOMIC DNA]</scope>
    <source>
        <tissue evidence="2">Leaves</tissue>
    </source>
</reference>
<evidence type="ECO:0000313" key="3">
    <source>
        <dbReference type="Proteomes" id="UP001341840"/>
    </source>
</evidence>
<evidence type="ECO:0000313" key="2">
    <source>
        <dbReference type="EMBL" id="MED6159282.1"/>
    </source>
</evidence>
<feature type="coiled-coil region" evidence="1">
    <location>
        <begin position="91"/>
        <end position="118"/>
    </location>
</feature>
<gene>
    <name evidence="2" type="ORF">PIB30_040887</name>
</gene>
<protein>
    <submittedName>
        <fullName evidence="2">Uncharacterized protein</fullName>
    </submittedName>
</protein>
<name>A0ABU6UEY2_9FABA</name>